<reference evidence="2" key="1">
    <citation type="submission" date="2023-10" db="EMBL/GenBank/DDBJ databases">
        <authorList>
            <person name="Chen Y."/>
            <person name="Shah S."/>
            <person name="Dougan E. K."/>
            <person name="Thang M."/>
            <person name="Chan C."/>
        </authorList>
    </citation>
    <scope>NUCLEOTIDE SEQUENCE [LARGE SCALE GENOMIC DNA]</scope>
</reference>
<organism evidence="2 3">
    <name type="scientific">Prorocentrum cordatum</name>
    <dbReference type="NCBI Taxonomy" id="2364126"/>
    <lineage>
        <taxon>Eukaryota</taxon>
        <taxon>Sar</taxon>
        <taxon>Alveolata</taxon>
        <taxon>Dinophyceae</taxon>
        <taxon>Prorocentrales</taxon>
        <taxon>Prorocentraceae</taxon>
        <taxon>Prorocentrum</taxon>
    </lineage>
</organism>
<feature type="compositionally biased region" description="Basic and acidic residues" evidence="1">
    <location>
        <begin position="379"/>
        <end position="401"/>
    </location>
</feature>
<feature type="region of interest" description="Disordered" evidence="1">
    <location>
        <begin position="379"/>
        <end position="439"/>
    </location>
</feature>
<sequence length="675" mass="71863">MQASMFPISRGPSRASYNSSDIHSRVSAAAGRIAERWSGGKAKEQADCSQNGASRRAAQQLRRLCARLRPGGQLEAGGEGAGPEAPGLEELAARRRQRLREGLVDLQVDANGFVAAATDALRQCVKARRSSMCARVRRVVPAAEAVGEKSPARAAAAGPAEAPGGRFGDLHVELFGHAEVERLIDGVLAAAAGEMLKKNIQCTPDGKEVIESEIKVEALKPQYFDISSDLASEDEVDVTEEVESQPGEMLRKNITCTPDGKDSFFGKAAVKASGSRREPPALSLSPWACSSQRPAGGPECPGRGRIRPSDVAPPRASGETGRDLAELDDPSSAAADVAEHVAEAAAAGAACAGAPSCPAAVYDDSKVLEAAAAGEADGFKKQSFEEQEDGFKKQSIEEQKGLDVQGAEARIQEQDVEERSEEQHSLEEQGLRKIPPFPTLGEEAKDEVKLEGADWGIGDSRVTSWADQLEEQLAMEVVPVQLDVAKDMGKVFQANLAAYERREAALAASVAAGRLLEDELLEVPVADAELGTPQLSHKRGRHEGYARAQAPAPPLGKCSIGGAGIGGQGPSQCAGSSERVQVTTEALMAELNGKGDFDLDEMMVRFEHVFHQVGGWSSAQSKLLVQKLFLDDLLAENGEGLKLRRVFFRHDELVRDAAYAMVFVAIQGRHQGDLI</sequence>
<accession>A0ABN9W1F4</accession>
<feature type="region of interest" description="Disordered" evidence="1">
    <location>
        <begin position="275"/>
        <end position="333"/>
    </location>
</feature>
<evidence type="ECO:0000256" key="1">
    <source>
        <dbReference type="SAM" id="MobiDB-lite"/>
    </source>
</evidence>
<keyword evidence="3" id="KW-1185">Reference proteome</keyword>
<comment type="caution">
    <text evidence="2">The sequence shown here is derived from an EMBL/GenBank/DDBJ whole genome shotgun (WGS) entry which is preliminary data.</text>
</comment>
<evidence type="ECO:0000313" key="2">
    <source>
        <dbReference type="EMBL" id="CAK0879822.1"/>
    </source>
</evidence>
<gene>
    <name evidence="2" type="ORF">PCOR1329_LOCUS63144</name>
</gene>
<dbReference type="EMBL" id="CAUYUJ010018004">
    <property type="protein sequence ID" value="CAK0879822.1"/>
    <property type="molecule type" value="Genomic_DNA"/>
</dbReference>
<protein>
    <submittedName>
        <fullName evidence="2">Uncharacterized protein</fullName>
    </submittedName>
</protein>
<name>A0ABN9W1F4_9DINO</name>
<dbReference type="Proteomes" id="UP001189429">
    <property type="component" value="Unassembled WGS sequence"/>
</dbReference>
<evidence type="ECO:0000313" key="3">
    <source>
        <dbReference type="Proteomes" id="UP001189429"/>
    </source>
</evidence>
<feature type="compositionally biased region" description="Basic and acidic residues" evidence="1">
    <location>
        <begin position="421"/>
        <end position="431"/>
    </location>
</feature>
<proteinExistence type="predicted"/>